<reference evidence="8" key="1">
    <citation type="submission" date="2016-10" db="EMBL/GenBank/DDBJ databases">
        <authorList>
            <person name="Varghese N."/>
            <person name="Submissions S."/>
        </authorList>
    </citation>
    <scope>NUCLEOTIDE SEQUENCE [LARGE SCALE GENOMIC DNA]</scope>
    <source>
        <strain evidence="8">DSM 3695</strain>
    </source>
</reference>
<protein>
    <submittedName>
        <fullName evidence="7">L-threonine aldolase</fullName>
    </submittedName>
</protein>
<evidence type="ECO:0000313" key="8">
    <source>
        <dbReference type="Proteomes" id="UP000199310"/>
    </source>
</evidence>
<dbReference type="Pfam" id="PF01212">
    <property type="entry name" value="Beta_elim_lyase"/>
    <property type="match status" value="1"/>
</dbReference>
<keyword evidence="8" id="KW-1185">Reference proteome</keyword>
<dbReference type="PANTHER" id="PTHR48097:SF9">
    <property type="entry name" value="L-THREONINE ALDOLASE"/>
    <property type="match status" value="1"/>
</dbReference>
<evidence type="ECO:0000256" key="2">
    <source>
        <dbReference type="ARBA" id="ARBA00006966"/>
    </source>
</evidence>
<dbReference type="InterPro" id="IPR001597">
    <property type="entry name" value="ArAA_b-elim_lyase/Thr_aldolase"/>
</dbReference>
<dbReference type="GO" id="GO:0006545">
    <property type="term" value="P:glycine biosynthetic process"/>
    <property type="evidence" value="ECO:0007669"/>
    <property type="project" value="TreeGrafter"/>
</dbReference>
<dbReference type="Proteomes" id="UP000199310">
    <property type="component" value="Unassembled WGS sequence"/>
</dbReference>
<dbReference type="GO" id="GO:0008732">
    <property type="term" value="F:L-allo-threonine aldolase activity"/>
    <property type="evidence" value="ECO:0007669"/>
    <property type="project" value="TreeGrafter"/>
</dbReference>
<keyword evidence="4" id="KW-0456">Lyase</keyword>
<dbReference type="STRING" id="29529.SAMN04488122_5588"/>
<dbReference type="PIRSF" id="PIRSF017617">
    <property type="entry name" value="Thr_aldolase"/>
    <property type="match status" value="1"/>
</dbReference>
<dbReference type="SUPFAM" id="SSF53383">
    <property type="entry name" value="PLP-dependent transferases"/>
    <property type="match status" value="1"/>
</dbReference>
<dbReference type="CDD" id="cd06502">
    <property type="entry name" value="TA_like"/>
    <property type="match status" value="1"/>
</dbReference>
<feature type="domain" description="Aromatic amino acid beta-eliminating lyase/threonine aldolase" evidence="6">
    <location>
        <begin position="13"/>
        <end position="294"/>
    </location>
</feature>
<dbReference type="InterPro" id="IPR015421">
    <property type="entry name" value="PyrdxlP-dep_Trfase_major"/>
</dbReference>
<name>A0A1I0SAR7_9BACT</name>
<evidence type="ECO:0000256" key="1">
    <source>
        <dbReference type="ARBA" id="ARBA00001933"/>
    </source>
</evidence>
<dbReference type="AlphaFoldDB" id="A0A1I0SAR7"/>
<dbReference type="InterPro" id="IPR015424">
    <property type="entry name" value="PyrdxlP-dep_Trfase"/>
</dbReference>
<comment type="similarity">
    <text evidence="2">Belongs to the threonine aldolase family.</text>
</comment>
<evidence type="ECO:0000259" key="6">
    <source>
        <dbReference type="Pfam" id="PF01212"/>
    </source>
</evidence>
<sequence>MLSRCKFFNKMIDFRSDTFTRPGPGMLQAMLQAETGDDVFGEDPSINKLEAMMAAYFGKPAALYCPSGTMSNQIAIKVHTLPGDEVVCSNLAHVYIYEGGGIAFNSGAQVHPITGDRGMIRAPQVEAAINPDDVHKARTSLVCLENTSNRGGGCCYDWEEMVKIGDVCKQHGLALHLDGARLFNALVATGQDPKTYGQLFDSISVCLNKGMGCPMGSVLLGSEDFIKNARRIRKKFGGGLRQAGYMAATGIYAMENNIARLAEDHLHAKQIAQALLEKSFVGHMLPVETNILIFEVTGDWTPQLFADYLKKQGILVIAISPTQVRIVTHLDNTPEMIAQTCEIIAEMA</sequence>
<dbReference type="PANTHER" id="PTHR48097">
    <property type="entry name" value="L-THREONINE ALDOLASE-RELATED"/>
    <property type="match status" value="1"/>
</dbReference>
<accession>A0A1I0SAR7</accession>
<dbReference type="InterPro" id="IPR023603">
    <property type="entry name" value="Low_specificity_L-TA-like"/>
</dbReference>
<dbReference type="GO" id="GO:0006567">
    <property type="term" value="P:L-threonine catabolic process"/>
    <property type="evidence" value="ECO:0007669"/>
    <property type="project" value="TreeGrafter"/>
</dbReference>
<proteinExistence type="inferred from homology"/>
<evidence type="ECO:0000256" key="3">
    <source>
        <dbReference type="ARBA" id="ARBA00022898"/>
    </source>
</evidence>
<feature type="modified residue" description="N6-(pyridoxal phosphate)lysine" evidence="5">
    <location>
        <position position="209"/>
    </location>
</feature>
<keyword evidence="3" id="KW-0663">Pyridoxal phosphate</keyword>
<dbReference type="InterPro" id="IPR015422">
    <property type="entry name" value="PyrdxlP-dep_Trfase_small"/>
</dbReference>
<gene>
    <name evidence="7" type="ORF">SAMN04488122_5588</name>
</gene>
<dbReference type="FunFam" id="3.40.640.10:FF:000030">
    <property type="entry name" value="Low-specificity L-threonine aldolase"/>
    <property type="match status" value="1"/>
</dbReference>
<dbReference type="NCBIfam" id="NF041359">
    <property type="entry name" value="GntG_guanitoxin"/>
    <property type="match status" value="1"/>
</dbReference>
<dbReference type="GO" id="GO:0005829">
    <property type="term" value="C:cytosol"/>
    <property type="evidence" value="ECO:0007669"/>
    <property type="project" value="TreeGrafter"/>
</dbReference>
<dbReference type="Gene3D" id="3.40.640.10">
    <property type="entry name" value="Type I PLP-dependent aspartate aminotransferase-like (Major domain)"/>
    <property type="match status" value="1"/>
</dbReference>
<evidence type="ECO:0000313" key="7">
    <source>
        <dbReference type="EMBL" id="SEW53598.1"/>
    </source>
</evidence>
<dbReference type="Gene3D" id="3.90.1150.10">
    <property type="entry name" value="Aspartate Aminotransferase, domain 1"/>
    <property type="match status" value="1"/>
</dbReference>
<evidence type="ECO:0000256" key="4">
    <source>
        <dbReference type="ARBA" id="ARBA00023239"/>
    </source>
</evidence>
<evidence type="ECO:0000256" key="5">
    <source>
        <dbReference type="PIRSR" id="PIRSR017617-1"/>
    </source>
</evidence>
<comment type="cofactor">
    <cofactor evidence="1">
        <name>pyridoxal 5'-phosphate</name>
        <dbReference type="ChEBI" id="CHEBI:597326"/>
    </cofactor>
</comment>
<dbReference type="EMBL" id="FOJG01000002">
    <property type="protein sequence ID" value="SEW53598.1"/>
    <property type="molecule type" value="Genomic_DNA"/>
</dbReference>
<organism evidence="7 8">
    <name type="scientific">Chitinophaga arvensicola</name>
    <dbReference type="NCBI Taxonomy" id="29529"/>
    <lineage>
        <taxon>Bacteria</taxon>
        <taxon>Pseudomonadati</taxon>
        <taxon>Bacteroidota</taxon>
        <taxon>Chitinophagia</taxon>
        <taxon>Chitinophagales</taxon>
        <taxon>Chitinophagaceae</taxon>
        <taxon>Chitinophaga</taxon>
    </lineage>
</organism>